<evidence type="ECO:0000256" key="5">
    <source>
        <dbReference type="ARBA" id="ARBA00038359"/>
    </source>
</evidence>
<evidence type="ECO:0000256" key="3">
    <source>
        <dbReference type="ARBA" id="ARBA00022989"/>
    </source>
</evidence>
<reference evidence="9 10" key="1">
    <citation type="submission" date="2024-02" db="EMBL/GenBank/DDBJ databases">
        <title>De novo assembly and annotation of 12 fungi associated with fruit tree decline syndrome in Ontario, Canada.</title>
        <authorList>
            <person name="Sulman M."/>
            <person name="Ellouze W."/>
            <person name="Ilyukhin E."/>
        </authorList>
    </citation>
    <scope>NUCLEOTIDE SEQUENCE [LARGE SCALE GENOMIC DNA]</scope>
    <source>
        <strain evidence="9 10">M42-189</strain>
    </source>
</reference>
<evidence type="ECO:0000256" key="2">
    <source>
        <dbReference type="ARBA" id="ARBA00022692"/>
    </source>
</evidence>
<evidence type="ECO:0000256" key="1">
    <source>
        <dbReference type="ARBA" id="ARBA00004141"/>
    </source>
</evidence>
<comment type="caution">
    <text evidence="9">The sequence shown here is derived from an EMBL/GenBank/DDBJ whole genome shotgun (WGS) entry which is preliminary data.</text>
</comment>
<dbReference type="Proteomes" id="UP001521785">
    <property type="component" value="Unassembled WGS sequence"/>
</dbReference>
<evidence type="ECO:0000256" key="4">
    <source>
        <dbReference type="ARBA" id="ARBA00023136"/>
    </source>
</evidence>
<dbReference type="EMBL" id="JAKJXO020000001">
    <property type="protein sequence ID" value="KAL1612430.1"/>
    <property type="molecule type" value="Genomic_DNA"/>
</dbReference>
<gene>
    <name evidence="9" type="ORF">SLS60_000656</name>
</gene>
<feature type="domain" description="Rhodopsin" evidence="8">
    <location>
        <begin position="40"/>
        <end position="252"/>
    </location>
</feature>
<organism evidence="9 10">
    <name type="scientific">Paraconiothyrium brasiliense</name>
    <dbReference type="NCBI Taxonomy" id="300254"/>
    <lineage>
        <taxon>Eukaryota</taxon>
        <taxon>Fungi</taxon>
        <taxon>Dikarya</taxon>
        <taxon>Ascomycota</taxon>
        <taxon>Pezizomycotina</taxon>
        <taxon>Dothideomycetes</taxon>
        <taxon>Pleosporomycetidae</taxon>
        <taxon>Pleosporales</taxon>
        <taxon>Massarineae</taxon>
        <taxon>Didymosphaeriaceae</taxon>
        <taxon>Paraconiothyrium</taxon>
    </lineage>
</organism>
<evidence type="ECO:0000256" key="7">
    <source>
        <dbReference type="SAM" id="Phobius"/>
    </source>
</evidence>
<proteinExistence type="inferred from homology"/>
<evidence type="ECO:0000259" key="8">
    <source>
        <dbReference type="Pfam" id="PF20684"/>
    </source>
</evidence>
<feature type="transmembrane region" description="Helical" evidence="7">
    <location>
        <begin position="52"/>
        <end position="74"/>
    </location>
</feature>
<dbReference type="PANTHER" id="PTHR33048:SF96">
    <property type="entry name" value="INTEGRAL MEMBRANE PROTEIN"/>
    <property type="match status" value="1"/>
</dbReference>
<keyword evidence="3 7" id="KW-1133">Transmembrane helix</keyword>
<feature type="transmembrane region" description="Helical" evidence="7">
    <location>
        <begin position="86"/>
        <end position="108"/>
    </location>
</feature>
<dbReference type="InterPro" id="IPR049326">
    <property type="entry name" value="Rhodopsin_dom_fungi"/>
</dbReference>
<keyword evidence="10" id="KW-1185">Reference proteome</keyword>
<accession>A0ABR3S6V0</accession>
<dbReference type="PANTHER" id="PTHR33048">
    <property type="entry name" value="PTH11-LIKE INTEGRAL MEMBRANE PROTEIN (AFU_ORTHOLOGUE AFUA_5G11245)"/>
    <property type="match status" value="1"/>
</dbReference>
<dbReference type="Pfam" id="PF20684">
    <property type="entry name" value="Fung_rhodopsin"/>
    <property type="match status" value="1"/>
</dbReference>
<name>A0ABR3S6V0_9PLEO</name>
<feature type="transmembrane region" description="Helical" evidence="7">
    <location>
        <begin position="140"/>
        <end position="162"/>
    </location>
</feature>
<feature type="transmembrane region" description="Helical" evidence="7">
    <location>
        <begin position="227"/>
        <end position="247"/>
    </location>
</feature>
<comment type="similarity">
    <text evidence="5">Belongs to the SAT4 family.</text>
</comment>
<keyword evidence="2 7" id="KW-0812">Transmembrane</keyword>
<evidence type="ECO:0000313" key="9">
    <source>
        <dbReference type="EMBL" id="KAL1612430.1"/>
    </source>
</evidence>
<sequence>MVPKLEGTGLKVFIATTPVVTPFSRVGSHHSHDPADAQDSLNVAEFEDGMKWHFFIGLLYTVNTTVVKCSICCFMLRIARERMHRWIFKGVIYVSVIAAFIRIIVWVARCKNLGDNWRDNARAGKTGSCGSPALLTQVSIFFSVICITTDLVCAIVPAVIVYKLCLCLKQKICIGIMLGLGVMFETTSPSTLVMLNSDSASIVTMIRVKFLFQYQNRDDFLYNLAPIAYYSNFEIALGIVAACIATMRPLLRYLPRLGGQMAPHGSEGRPYNSYKMRHTGRSRGDQAEQQGDMDRIDSQATMLSRSTRVGVNDNAVAHVYMCRQDSMVGIAK</sequence>
<evidence type="ECO:0000313" key="10">
    <source>
        <dbReference type="Proteomes" id="UP001521785"/>
    </source>
</evidence>
<protein>
    <recommendedName>
        <fullName evidence="8">Rhodopsin domain-containing protein</fullName>
    </recommendedName>
</protein>
<keyword evidence="4 7" id="KW-0472">Membrane</keyword>
<feature type="compositionally biased region" description="Basic and acidic residues" evidence="6">
    <location>
        <begin position="282"/>
        <end position="293"/>
    </location>
</feature>
<comment type="subcellular location">
    <subcellularLocation>
        <location evidence="1">Membrane</location>
        <topology evidence="1">Multi-pass membrane protein</topology>
    </subcellularLocation>
</comment>
<evidence type="ECO:0000256" key="6">
    <source>
        <dbReference type="SAM" id="MobiDB-lite"/>
    </source>
</evidence>
<feature type="region of interest" description="Disordered" evidence="6">
    <location>
        <begin position="264"/>
        <end position="293"/>
    </location>
</feature>
<dbReference type="InterPro" id="IPR052337">
    <property type="entry name" value="SAT4-like"/>
</dbReference>